<dbReference type="HOGENOM" id="CLU_3197465_0_0_5"/>
<dbReference type="KEGG" id="pect:BN1012_Phect815"/>
<evidence type="ECO:0000313" key="2">
    <source>
        <dbReference type="Proteomes" id="UP000032160"/>
    </source>
</evidence>
<reference evidence="1 2" key="1">
    <citation type="journal article" date="2014" name="Front. Genet.">
        <title>Genome and metabolic network of "Candidatus Phaeomarinobacter ectocarpi" Ec32, a new candidate genus of Alphaproteobacteria frequently associated with brown algae.</title>
        <authorList>
            <person name="Dittami S.M."/>
            <person name="Barbeyron T."/>
            <person name="Boyen C."/>
            <person name="Cambefort J."/>
            <person name="Collet G."/>
            <person name="Delage L."/>
            <person name="Gobet A."/>
            <person name="Groisillier A."/>
            <person name="Leblanc C."/>
            <person name="Michel G."/>
            <person name="Scornet D."/>
            <person name="Siegel A."/>
            <person name="Tapia J.E."/>
            <person name="Tonon T."/>
        </authorList>
    </citation>
    <scope>NUCLEOTIDE SEQUENCE [LARGE SCALE GENOMIC DNA]</scope>
    <source>
        <strain evidence="1 2">Ec32</strain>
    </source>
</reference>
<sequence length="45" mass="4750">MKKVTIPDLDSTGPSLALSPGFAKACRDVFMQAQQSVGNEGGRLK</sequence>
<dbReference type="AlphaFoldDB" id="X5ME41"/>
<gene>
    <name evidence="1" type="ORF">BN1012_Phect815</name>
</gene>
<protein>
    <submittedName>
        <fullName evidence="1">Uncharacterized protein</fullName>
    </submittedName>
</protein>
<keyword evidence="2" id="KW-1185">Reference proteome</keyword>
<evidence type="ECO:0000313" key="1">
    <source>
        <dbReference type="EMBL" id="CDO59029.1"/>
    </source>
</evidence>
<dbReference type="Proteomes" id="UP000032160">
    <property type="component" value="Chromosome I"/>
</dbReference>
<proteinExistence type="predicted"/>
<organism evidence="1 2">
    <name type="scientific">Candidatus Phaeomarinibacter ectocarpi</name>
    <dbReference type="NCBI Taxonomy" id="1458461"/>
    <lineage>
        <taxon>Bacteria</taxon>
        <taxon>Pseudomonadati</taxon>
        <taxon>Pseudomonadota</taxon>
        <taxon>Alphaproteobacteria</taxon>
        <taxon>Hyphomicrobiales</taxon>
        <taxon>Parvibaculaceae</taxon>
        <taxon>Candidatus Phaeomarinibacter</taxon>
    </lineage>
</organism>
<dbReference type="EMBL" id="HG966617">
    <property type="protein sequence ID" value="CDO59029.1"/>
    <property type="molecule type" value="Genomic_DNA"/>
</dbReference>
<accession>X5ME41</accession>
<name>X5ME41_9HYPH</name>